<gene>
    <name evidence="2" type="ORF">HUV48_03885</name>
</gene>
<dbReference type="InterPro" id="IPR016130">
    <property type="entry name" value="Tyr_Pase_AS"/>
</dbReference>
<proteinExistence type="predicted"/>
<evidence type="ECO:0000259" key="1">
    <source>
        <dbReference type="PROSITE" id="PS50056"/>
    </source>
</evidence>
<protein>
    <submittedName>
        <fullName evidence="2">Tyrosine-protein phosphatase</fullName>
    </submittedName>
</protein>
<dbReference type="InterPro" id="IPR000387">
    <property type="entry name" value="Tyr_Pase_dom"/>
</dbReference>
<dbReference type="InterPro" id="IPR029021">
    <property type="entry name" value="Prot-tyrosine_phosphatase-like"/>
</dbReference>
<dbReference type="AlphaFoldDB" id="A0A850HAR1"/>
<dbReference type="GO" id="GO:0004721">
    <property type="term" value="F:phosphoprotein phosphatase activity"/>
    <property type="evidence" value="ECO:0007669"/>
    <property type="project" value="InterPro"/>
</dbReference>
<accession>A0A850HAR1</accession>
<evidence type="ECO:0000313" key="2">
    <source>
        <dbReference type="EMBL" id="NVD44159.1"/>
    </source>
</evidence>
<dbReference type="RefSeq" id="WP_176266427.1">
    <property type="nucleotide sequence ID" value="NZ_JABWGV010000001.1"/>
</dbReference>
<comment type="caution">
    <text evidence="2">The sequence shown here is derived from an EMBL/GenBank/DDBJ whole genome shotgun (WGS) entry which is preliminary data.</text>
</comment>
<dbReference type="Pfam" id="PF13350">
    <property type="entry name" value="Y_phosphatase3"/>
    <property type="match status" value="1"/>
</dbReference>
<dbReference type="EMBL" id="JABWGV010000001">
    <property type="protein sequence ID" value="NVD44159.1"/>
    <property type="molecule type" value="Genomic_DNA"/>
</dbReference>
<evidence type="ECO:0000313" key="3">
    <source>
        <dbReference type="Proteomes" id="UP000561438"/>
    </source>
</evidence>
<dbReference type="InterPro" id="IPR026893">
    <property type="entry name" value="Tyr/Ser_Pase_IphP-type"/>
</dbReference>
<dbReference type="PROSITE" id="PS00383">
    <property type="entry name" value="TYR_PHOSPHATASE_1"/>
    <property type="match status" value="1"/>
</dbReference>
<keyword evidence="3" id="KW-1185">Reference proteome</keyword>
<feature type="domain" description="Tyrosine specific protein phosphatases" evidence="1">
    <location>
        <begin position="128"/>
        <end position="165"/>
    </location>
</feature>
<sequence length="263" mass="28596">MSTAMEFERTLPLSAVHNFRDYGGYPVAGGGRVRRSLLWRSGHMAEASEADLDAIDELKLAHVFDLRGPRERDSLPSLRGPAFAAQVIAFDGESGTLAPHLAAAGEAFSPADAHTIMERTYAALPDRVPLVTMIRRFFDAQLRGEGASLVHCHAGKDRTGMAVALLHEALGVHPDDAMADFLLTNTSGDRESQIARGIESIRRRYPTVSKDAAAALMGVQESYLEAARGALTERYGSVDAYLTHELGIDETARETLRLHLVET</sequence>
<name>A0A850HAR1_9SPHN</name>
<organism evidence="2 3">
    <name type="scientific">Qipengyuania atrilutea</name>
    <dbReference type="NCBI Taxonomy" id="2744473"/>
    <lineage>
        <taxon>Bacteria</taxon>
        <taxon>Pseudomonadati</taxon>
        <taxon>Pseudomonadota</taxon>
        <taxon>Alphaproteobacteria</taxon>
        <taxon>Sphingomonadales</taxon>
        <taxon>Erythrobacteraceae</taxon>
        <taxon>Qipengyuania</taxon>
    </lineage>
</organism>
<reference evidence="2 3" key="1">
    <citation type="submission" date="2020-06" db="EMBL/GenBank/DDBJ databases">
        <title>Altererythrobacter sp. HHU K3-1.</title>
        <authorList>
            <person name="Zhang D."/>
            <person name="Xue H."/>
        </authorList>
    </citation>
    <scope>NUCLEOTIDE SEQUENCE [LARGE SCALE GENOMIC DNA]</scope>
    <source>
        <strain evidence="2 3">HHU K3-1</strain>
    </source>
</reference>
<dbReference type="Proteomes" id="UP000561438">
    <property type="component" value="Unassembled WGS sequence"/>
</dbReference>
<dbReference type="PROSITE" id="PS50056">
    <property type="entry name" value="TYR_PHOSPHATASE_2"/>
    <property type="match status" value="1"/>
</dbReference>
<dbReference type="Gene3D" id="3.90.190.10">
    <property type="entry name" value="Protein tyrosine phosphatase superfamily"/>
    <property type="match status" value="1"/>
</dbReference>
<dbReference type="SUPFAM" id="SSF52799">
    <property type="entry name" value="(Phosphotyrosine protein) phosphatases II"/>
    <property type="match status" value="1"/>
</dbReference>